<keyword evidence="2" id="KW-1185">Reference proteome</keyword>
<evidence type="ECO:0000313" key="1">
    <source>
        <dbReference type="EMBL" id="RYQ83414.1"/>
    </source>
</evidence>
<proteinExistence type="predicted"/>
<protein>
    <submittedName>
        <fullName evidence="1">Uncharacterized protein</fullName>
    </submittedName>
</protein>
<dbReference type="Proteomes" id="UP000289738">
    <property type="component" value="Chromosome B10"/>
</dbReference>
<evidence type="ECO:0000313" key="2">
    <source>
        <dbReference type="Proteomes" id="UP000289738"/>
    </source>
</evidence>
<gene>
    <name evidence="1" type="ORF">Ahy_B10g102098</name>
</gene>
<dbReference type="AlphaFoldDB" id="A0A444X120"/>
<sequence>MFFRDSVDSCSSRIDCGSGTVEGEQQQVSLETIAGSRFWDVIRDEIATEVREYFTYFLNYSSCIALTACTSPALLYSDPNNMSLDNLLFSASNNSTSMNFLTLPIKLNHENYYL</sequence>
<organism evidence="1 2">
    <name type="scientific">Arachis hypogaea</name>
    <name type="common">Peanut</name>
    <dbReference type="NCBI Taxonomy" id="3818"/>
    <lineage>
        <taxon>Eukaryota</taxon>
        <taxon>Viridiplantae</taxon>
        <taxon>Streptophyta</taxon>
        <taxon>Embryophyta</taxon>
        <taxon>Tracheophyta</taxon>
        <taxon>Spermatophyta</taxon>
        <taxon>Magnoliopsida</taxon>
        <taxon>eudicotyledons</taxon>
        <taxon>Gunneridae</taxon>
        <taxon>Pentapetalae</taxon>
        <taxon>rosids</taxon>
        <taxon>fabids</taxon>
        <taxon>Fabales</taxon>
        <taxon>Fabaceae</taxon>
        <taxon>Papilionoideae</taxon>
        <taxon>50 kb inversion clade</taxon>
        <taxon>dalbergioids sensu lato</taxon>
        <taxon>Dalbergieae</taxon>
        <taxon>Pterocarpus clade</taxon>
        <taxon>Arachis</taxon>
    </lineage>
</organism>
<reference evidence="1 2" key="1">
    <citation type="submission" date="2019-01" db="EMBL/GenBank/DDBJ databases">
        <title>Sequencing of cultivated peanut Arachis hypogaea provides insights into genome evolution and oil improvement.</title>
        <authorList>
            <person name="Chen X."/>
        </authorList>
    </citation>
    <scope>NUCLEOTIDE SEQUENCE [LARGE SCALE GENOMIC DNA]</scope>
    <source>
        <strain evidence="2">cv. Fuhuasheng</strain>
        <tissue evidence="1">Leaves</tissue>
    </source>
</reference>
<comment type="caution">
    <text evidence="1">The sequence shown here is derived from an EMBL/GenBank/DDBJ whole genome shotgun (WGS) entry which is preliminary data.</text>
</comment>
<accession>A0A444X120</accession>
<name>A0A444X120_ARAHY</name>
<dbReference type="EMBL" id="SDMP01000020">
    <property type="protein sequence ID" value="RYQ83414.1"/>
    <property type="molecule type" value="Genomic_DNA"/>
</dbReference>